<gene>
    <name evidence="6" type="ORF">QTJ16_001645</name>
</gene>
<dbReference type="GO" id="GO:0003723">
    <property type="term" value="F:RNA binding"/>
    <property type="evidence" value="ECO:0007669"/>
    <property type="project" value="InterPro"/>
</dbReference>
<dbReference type="InterPro" id="IPR020103">
    <property type="entry name" value="PsdUridine_synth_cat_dom_sf"/>
</dbReference>
<dbReference type="GO" id="GO:0008033">
    <property type="term" value="P:tRNA processing"/>
    <property type="evidence" value="ECO:0007669"/>
    <property type="project" value="UniProtKB-KW"/>
</dbReference>
<protein>
    <recommendedName>
        <fullName evidence="5">TRUD domain-containing protein</fullName>
    </recommendedName>
</protein>
<feature type="region of interest" description="Disordered" evidence="4">
    <location>
        <begin position="160"/>
        <end position="231"/>
    </location>
</feature>
<dbReference type="AlphaFoldDB" id="A0AAD9T3S5"/>
<organism evidence="6 7">
    <name type="scientific">Diplocarpon rosae</name>
    <dbReference type="NCBI Taxonomy" id="946125"/>
    <lineage>
        <taxon>Eukaryota</taxon>
        <taxon>Fungi</taxon>
        <taxon>Dikarya</taxon>
        <taxon>Ascomycota</taxon>
        <taxon>Pezizomycotina</taxon>
        <taxon>Leotiomycetes</taxon>
        <taxon>Helotiales</taxon>
        <taxon>Drepanopezizaceae</taxon>
        <taxon>Diplocarpon</taxon>
    </lineage>
</organism>
<feature type="compositionally biased region" description="Polar residues" evidence="4">
    <location>
        <begin position="430"/>
        <end position="448"/>
    </location>
</feature>
<dbReference type="Pfam" id="PF01142">
    <property type="entry name" value="TruD"/>
    <property type="match status" value="1"/>
</dbReference>
<comment type="similarity">
    <text evidence="1">Belongs to the pseudouridine synthase TruD family.</text>
</comment>
<accession>A0AAD9T3S5</accession>
<proteinExistence type="inferred from homology"/>
<dbReference type="PANTHER" id="PTHR13326:SF21">
    <property type="entry name" value="PSEUDOURIDYLATE SYNTHASE PUS7L"/>
    <property type="match status" value="1"/>
</dbReference>
<sequence length="1160" mass="127326">MISPDSAHKSALEPPLKRHKTSANSVATALSHNNTSNHVNDLIENSPPSLNTIAMMDDLTTRKIVSDNGFQPEKELEVGIKCFVNEQNPGFGGVLKQRCASVYFLHTLLYTDFLVNEIEPNGTVVHLTDDQVPTVNIPKASSLSPPLSFAKSFMSSISRPHLKARKNPPSSGYPFRSLSSKNVQDEKENVVPDSKMTNSADITPIKNEKGNVQPESNATLPAPTTPTKVAKVETVVPDSKIATPKYATPTKSDGVTESRPVSPVASALPVQTSAEPATTADSKVDDRPKTPETSTRESNAQLAAGIQALTSPKRAKNSAPSSEAGTPEGSEISLEDEALLVGWFGPTLTKEIIELYKRILAKPNAKAASFGEPLMSQPLLDKRLRGIIHGNIKRIFDFKIATSAYLDTGMLQIFASSGGSSWDAAPSQKCAGSQQVGGRQQPPNSRQTQKPRQQNPRQIQQPGQPTGKLGWQDLGGEFLHFTLYKENKDTMEVISFIAGRLKIKPKDFNFAGTKDRRAATVQRVSVRRQKAQSLAKLNNQLLGSRIGNFKYEKHGLELGELSGNQFHITLRDCHFGDDAELTVEARVELGNNVVGQAIKHLGEHGFLNYFGLQRFGTFGIGTDEVGLKILSGDFKGAVDAILTYNETSVNTPDTGDHNFGDKISRDDRARASAIHEFRKGVSRNYLLDTMPRKFSAELAIMRHLGNRRNQGDYEGALMTINRNLRSMYVHAYQSLVWNSVVSERFTRYGTAVIEGDLVLIMSKIAAQDEVDESGEVVVHAAADDTAISRDDVYQRARALTAEEAASGKYTIFDIVLPLPGFDMEYPANDIGDYYKEFMGSERGGGIDPCNMRRKNKEFSLSGSYRKMIAEVKDCSFEVKSYTDDQEQLVETDWDLLQKSRGLDPHKTRDPKPRDRQQQDARSQRQSGNHKDVRHTDQRQDVAKLREQYQGSAQLNAWKSLPDQLAITDKAVAEAADLARSQRKLGNSEAFEVPVIKDTWIQTSPEDWTRRTGLTSTTVIGEKDSETVKKTEGSTVSPIVEPPVKSEIDSALPSVEKARDVTEETVAGLEVVASSSAMDVDVKELVSTEIGVKRSADEISTAPEPPSVTAEEETKEKLVLPKVAVIVKFSLGSSTYATMALRELMKAGGVKTYKPDFSGGR</sequence>
<keyword evidence="3" id="KW-0413">Isomerase</keyword>
<feature type="compositionally biased region" description="Polar residues" evidence="4">
    <location>
        <begin position="269"/>
        <end position="281"/>
    </location>
</feature>
<dbReference type="FunFam" id="3.30.70.3160:FF:000001">
    <property type="entry name" value="Probable tRNA pseudouridine synthase D"/>
    <property type="match status" value="1"/>
</dbReference>
<dbReference type="InterPro" id="IPR011760">
    <property type="entry name" value="PsdUridine_synth_TruD_insert"/>
</dbReference>
<dbReference type="InterPro" id="IPR042214">
    <property type="entry name" value="TruD_catalytic"/>
</dbReference>
<comment type="caution">
    <text evidence="6">The sequence shown here is derived from an EMBL/GenBank/DDBJ whole genome shotgun (WGS) entry which is preliminary data.</text>
</comment>
<evidence type="ECO:0000256" key="1">
    <source>
        <dbReference type="ARBA" id="ARBA00007953"/>
    </source>
</evidence>
<evidence type="ECO:0000256" key="2">
    <source>
        <dbReference type="ARBA" id="ARBA00022694"/>
    </source>
</evidence>
<dbReference type="GO" id="GO:0009982">
    <property type="term" value="F:pseudouridine synthase activity"/>
    <property type="evidence" value="ECO:0007669"/>
    <property type="project" value="InterPro"/>
</dbReference>
<reference evidence="6" key="1">
    <citation type="submission" date="2023-06" db="EMBL/GenBank/DDBJ databases">
        <title>Draft genome of Marssonina rosae.</title>
        <authorList>
            <person name="Cheng Q."/>
        </authorList>
    </citation>
    <scope>NUCLEOTIDE SEQUENCE</scope>
    <source>
        <strain evidence="6">R4</strain>
    </source>
</reference>
<dbReference type="InterPro" id="IPR001656">
    <property type="entry name" value="PsdUridine_synth_TruD"/>
</dbReference>
<name>A0AAD9T3S5_9HELO</name>
<evidence type="ECO:0000313" key="7">
    <source>
        <dbReference type="Proteomes" id="UP001285354"/>
    </source>
</evidence>
<feature type="region of interest" description="Disordered" evidence="4">
    <location>
        <begin position="895"/>
        <end position="939"/>
    </location>
</feature>
<keyword evidence="7" id="KW-1185">Reference proteome</keyword>
<feature type="compositionally biased region" description="Low complexity" evidence="4">
    <location>
        <begin position="450"/>
        <end position="465"/>
    </location>
</feature>
<feature type="region of interest" description="Disordered" evidence="4">
    <location>
        <begin position="243"/>
        <end position="331"/>
    </location>
</feature>
<evidence type="ECO:0000256" key="4">
    <source>
        <dbReference type="SAM" id="MobiDB-lite"/>
    </source>
</evidence>
<dbReference type="CDD" id="cd02576">
    <property type="entry name" value="PseudoU_synth_ScPUS7"/>
    <property type="match status" value="1"/>
</dbReference>
<dbReference type="SUPFAM" id="SSF55120">
    <property type="entry name" value="Pseudouridine synthase"/>
    <property type="match status" value="1"/>
</dbReference>
<dbReference type="PROSITE" id="PS50984">
    <property type="entry name" value="TRUD"/>
    <property type="match status" value="1"/>
</dbReference>
<dbReference type="Gene3D" id="3.30.2350.20">
    <property type="entry name" value="TruD, catalytic domain"/>
    <property type="match status" value="3"/>
</dbReference>
<feature type="domain" description="TRUD" evidence="5">
    <location>
        <begin position="605"/>
        <end position="870"/>
    </location>
</feature>
<feature type="compositionally biased region" description="Polar residues" evidence="4">
    <location>
        <begin position="291"/>
        <end position="301"/>
    </location>
</feature>
<dbReference type="GO" id="GO:0001522">
    <property type="term" value="P:pseudouridine synthesis"/>
    <property type="evidence" value="ECO:0007669"/>
    <property type="project" value="InterPro"/>
</dbReference>
<feature type="compositionally biased region" description="Basic and acidic residues" evidence="4">
    <location>
        <begin position="1"/>
        <end position="11"/>
    </location>
</feature>
<dbReference type="GO" id="GO:0005634">
    <property type="term" value="C:nucleus"/>
    <property type="evidence" value="ECO:0007669"/>
    <property type="project" value="TreeGrafter"/>
</dbReference>
<dbReference type="PANTHER" id="PTHR13326">
    <property type="entry name" value="TRNA PSEUDOURIDINE SYNTHASE D"/>
    <property type="match status" value="1"/>
</dbReference>
<evidence type="ECO:0000256" key="3">
    <source>
        <dbReference type="ARBA" id="ARBA00023235"/>
    </source>
</evidence>
<dbReference type="NCBIfam" id="TIGR00094">
    <property type="entry name" value="tRNA_TruD_broad"/>
    <property type="match status" value="1"/>
</dbReference>
<feature type="region of interest" description="Disordered" evidence="4">
    <location>
        <begin position="1"/>
        <end position="25"/>
    </location>
</feature>
<feature type="region of interest" description="Disordered" evidence="4">
    <location>
        <begin position="424"/>
        <end position="467"/>
    </location>
</feature>
<dbReference type="FunFam" id="3.30.2350.20:FF:000009">
    <property type="entry name" value="Pseudouridine synthase TruD/Pus7, putative"/>
    <property type="match status" value="1"/>
</dbReference>
<evidence type="ECO:0000313" key="6">
    <source>
        <dbReference type="EMBL" id="KAK2628542.1"/>
    </source>
</evidence>
<dbReference type="Proteomes" id="UP001285354">
    <property type="component" value="Unassembled WGS sequence"/>
</dbReference>
<dbReference type="EMBL" id="JAUBYV010000002">
    <property type="protein sequence ID" value="KAK2628542.1"/>
    <property type="molecule type" value="Genomic_DNA"/>
</dbReference>
<keyword evidence="2" id="KW-0819">tRNA processing</keyword>
<evidence type="ECO:0000259" key="5">
    <source>
        <dbReference type="PROSITE" id="PS50984"/>
    </source>
</evidence>